<feature type="compositionally biased region" description="Polar residues" evidence="5">
    <location>
        <begin position="288"/>
        <end position="298"/>
    </location>
</feature>
<dbReference type="InterPro" id="IPR005546">
    <property type="entry name" value="Autotransporte_beta"/>
</dbReference>
<feature type="compositionally biased region" description="Basic and acidic residues" evidence="5">
    <location>
        <begin position="183"/>
        <end position="223"/>
    </location>
</feature>
<keyword evidence="2 6" id="KW-0732">Signal</keyword>
<dbReference type="GO" id="GO:0004252">
    <property type="term" value="F:serine-type endopeptidase activity"/>
    <property type="evidence" value="ECO:0007669"/>
    <property type="project" value="InterPro"/>
</dbReference>
<feature type="compositionally biased region" description="Basic and acidic residues" evidence="5">
    <location>
        <begin position="351"/>
        <end position="368"/>
    </location>
</feature>
<feature type="domain" description="Autotransporter" evidence="7">
    <location>
        <begin position="1109"/>
        <end position="1327"/>
    </location>
</feature>
<dbReference type="InterPro" id="IPR000209">
    <property type="entry name" value="Peptidase_S8/S53_dom"/>
</dbReference>
<dbReference type="PROSITE" id="PS51257">
    <property type="entry name" value="PROKAR_LIPOPROTEIN"/>
    <property type="match status" value="1"/>
</dbReference>
<dbReference type="InterPro" id="IPR036709">
    <property type="entry name" value="Autotransporte_beta_dom_sf"/>
</dbReference>
<feature type="signal peptide" evidence="6">
    <location>
        <begin position="1"/>
        <end position="20"/>
    </location>
</feature>
<evidence type="ECO:0000256" key="6">
    <source>
        <dbReference type="SAM" id="SignalP"/>
    </source>
</evidence>
<dbReference type="PROSITE" id="PS00138">
    <property type="entry name" value="SUBTILASE_SER"/>
    <property type="match status" value="1"/>
</dbReference>
<protein>
    <submittedName>
        <fullName evidence="8">S8 family serine peptidase</fullName>
    </submittedName>
</protein>
<gene>
    <name evidence="8" type="ORF">N5925_10045</name>
</gene>
<feature type="compositionally biased region" description="Polar residues" evidence="5">
    <location>
        <begin position="111"/>
        <end position="125"/>
    </location>
</feature>
<dbReference type="Gene3D" id="3.40.50.200">
    <property type="entry name" value="Peptidase S8/S53 domain"/>
    <property type="match status" value="1"/>
</dbReference>
<evidence type="ECO:0000256" key="1">
    <source>
        <dbReference type="ARBA" id="ARBA00022670"/>
    </source>
</evidence>
<dbReference type="EMBL" id="JAODIR010000069">
    <property type="protein sequence ID" value="MDD2168905.1"/>
    <property type="molecule type" value="Genomic_DNA"/>
</dbReference>
<proteinExistence type="predicted"/>
<evidence type="ECO:0000259" key="7">
    <source>
        <dbReference type="PROSITE" id="PS51208"/>
    </source>
</evidence>
<feature type="non-terminal residue" evidence="8">
    <location>
        <position position="1327"/>
    </location>
</feature>
<sequence>MNIKKSILSTMLLSSAVLLSSCKKDGAGGDSPQHNKEQNPVNSSIGSHFSADSAESSRTTNNGFNKLPDGQTDNHNALTSHSSNTNHHLNTSNDSVLSNTSITPNLPAVPDNSTPTDSPNNSATADSQKPSDDPKIDSPSSTESAITSNEPTISDNQTTSDSPNATDKPSTVDTNNEQATAETTDKQEVAKEDRKEEVVEEPKVEHQEQPQTETEKQPPREEENPQTEENSQAEEDHQADELPKVEEQPEAEEKAEDEKESQSSETQTAPETQTNTEVQLPETEQTKSENSTQSQVEPTEQSSKENTTTEESTKQELSAEEPSKVEPPQEEFPQVEDQKQPINTEAETSVEDSKEKEKIEEEIKKDPEEGSAVNSSDNSNEISTNNEPTSSEPTNNEISSNNDQTNNITHNDNSSGENINQENNNLSAGNSDDNKNTDTENNVSGNNSVENNDVTLNLNNNSESTTPENNPSTQSNSSINPVDNQPWTQPQVEKLDKNNYENTQQQSKFTNKIGIVDMDYNATEDLGGAFKFKDGGSRIIYNDGLYRPLRGHAKSHGTMAAGVIDLKNKNATIYAYSAENPGTSSMSASNQHYEEAYNRGVRIFNNSYGNNPHRDSVKNRGWNGLASLDLYTKLAKMAEQDSIFIWAAGNEGRDRTTGRNEYATIEGHIPVINDEARKGWIVVASINSRNDALMDYSSRIGKDAKNWGIAAPGEWDLFNGKARTEGTSFATPVVTAAVANVWEKFDWMDHHLVTQTILSTADKLRLNGVTEEPDERIGWGILNESRALNGPARFDKKLLTNSNKDFVVANLNYSPILNREKYTWSNNIKGDAGFKKQGTGTLYFTGSNSYSGNTVIENGTLVIGNELKQSAVEIQSQGTLLTKNLNNSQTEVKIVKNVDNKGSLEVYGKGLIIEGNYTTSNNARTVIDIDKSKLTVKGNVNLQNSRIVADVENINEVVSRVPQTKTIIESQNVIQNYNGDYKISDRANPYIDLKEIKLKEGNNKEIIATYKRNDTEFVLKSANESSLKNVYTARSLDLILDSASGSGNTNGNLRSTALSFINAKPQAVASAVDSLSGEIYPAVHQVALNSIKTLNRQIAKQQFSNIQDIKPYHIYTQLATQSLKLYQDDNFGFADLKNSADSQLVGIDKQFNAFTFGMGLQRVHQKLSPLSSKDQQVGKVDLKQHSFALYGKYDWNKWYYLSQISFTDIKGKLDRTLLLPNDTQTIKADLKLQNYSFYNETGLNLQYEKLRFNPYIALHINRLKQDSINEKEDLALSIDKYHKTHYGYELGLRLDQSLSEKLNINLDISYLYNKNSMDNIVSGKYII</sequence>
<evidence type="ECO:0000256" key="2">
    <source>
        <dbReference type="ARBA" id="ARBA00022729"/>
    </source>
</evidence>
<feature type="compositionally biased region" description="Polar residues" evidence="5">
    <location>
        <begin position="142"/>
        <end position="182"/>
    </location>
</feature>
<feature type="compositionally biased region" description="Polar residues" evidence="5">
    <location>
        <begin position="94"/>
        <end position="104"/>
    </location>
</feature>
<dbReference type="NCBIfam" id="TIGR02601">
    <property type="entry name" value="autotrns_rpt"/>
    <property type="match status" value="1"/>
</dbReference>
<evidence type="ECO:0000256" key="3">
    <source>
        <dbReference type="ARBA" id="ARBA00022801"/>
    </source>
</evidence>
<dbReference type="InterPro" id="IPR036852">
    <property type="entry name" value="Peptidase_S8/S53_dom_sf"/>
</dbReference>
<keyword evidence="4" id="KW-0720">Serine protease</keyword>
<name>A0AA42EID1_GLAPU</name>
<keyword evidence="3" id="KW-0378">Hydrolase</keyword>
<dbReference type="Pfam" id="PF00082">
    <property type="entry name" value="Peptidase_S8"/>
    <property type="match status" value="1"/>
</dbReference>
<evidence type="ECO:0000256" key="4">
    <source>
        <dbReference type="ARBA" id="ARBA00022825"/>
    </source>
</evidence>
<evidence type="ECO:0000313" key="8">
    <source>
        <dbReference type="EMBL" id="MDD2168905.1"/>
    </source>
</evidence>
<accession>A0AA42EID1</accession>
<feature type="compositionally biased region" description="Polar residues" evidence="5">
    <location>
        <begin position="474"/>
        <end position="488"/>
    </location>
</feature>
<feature type="compositionally biased region" description="Basic and acidic residues" evidence="5">
    <location>
        <begin position="24"/>
        <end position="37"/>
    </location>
</feature>
<feature type="compositionally biased region" description="Low complexity" evidence="5">
    <location>
        <begin position="440"/>
        <end position="473"/>
    </location>
</feature>
<evidence type="ECO:0000313" key="9">
    <source>
        <dbReference type="Proteomes" id="UP001148834"/>
    </source>
</evidence>
<feature type="compositionally biased region" description="Polar residues" evidence="5">
    <location>
        <begin position="38"/>
        <end position="47"/>
    </location>
</feature>
<feature type="chain" id="PRO_5041342519" evidence="6">
    <location>
        <begin position="21"/>
        <end position="1327"/>
    </location>
</feature>
<keyword evidence="1" id="KW-0645">Protease</keyword>
<feature type="compositionally biased region" description="Low complexity" evidence="5">
    <location>
        <begin position="74"/>
        <end position="93"/>
    </location>
</feature>
<feature type="compositionally biased region" description="Basic and acidic residues" evidence="5">
    <location>
        <begin position="234"/>
        <end position="247"/>
    </location>
</feature>
<dbReference type="Pfam" id="PF12951">
    <property type="entry name" value="PATR"/>
    <property type="match status" value="1"/>
</dbReference>
<dbReference type="CDD" id="cd04848">
    <property type="entry name" value="Peptidases_S8_Autotransporter_serine_protease_like"/>
    <property type="match status" value="1"/>
</dbReference>
<dbReference type="InterPro" id="IPR013425">
    <property type="entry name" value="Autotrns_rpt"/>
</dbReference>
<feature type="compositionally biased region" description="Polar residues" evidence="5">
    <location>
        <begin position="266"/>
        <end position="278"/>
    </location>
</feature>
<evidence type="ECO:0000256" key="5">
    <source>
        <dbReference type="SAM" id="MobiDB-lite"/>
    </source>
</evidence>
<reference evidence="8" key="1">
    <citation type="submission" date="2022-09" db="EMBL/GenBank/DDBJ databases">
        <title>Molecular characterization of Glaesserella parasuis strains circulating in commercial swine farms using whole-genome sequencing.</title>
        <authorList>
            <person name="Mugabi R."/>
            <person name="Clavijo M."/>
            <person name="Li G."/>
        </authorList>
    </citation>
    <scope>NUCLEOTIDE SEQUENCE</scope>
    <source>
        <strain evidence="8">0435-53</strain>
    </source>
</reference>
<feature type="compositionally biased region" description="Low complexity" evidence="5">
    <location>
        <begin position="299"/>
        <end position="310"/>
    </location>
</feature>
<dbReference type="PROSITE" id="PS51208">
    <property type="entry name" value="AUTOTRANSPORTER"/>
    <property type="match status" value="1"/>
</dbReference>
<dbReference type="SUPFAM" id="SSF52743">
    <property type="entry name" value="Subtilisin-like"/>
    <property type="match status" value="1"/>
</dbReference>
<feature type="compositionally biased region" description="Polar residues" evidence="5">
    <location>
        <begin position="53"/>
        <end position="64"/>
    </location>
</feature>
<comment type="caution">
    <text evidence="8">The sequence shown here is derived from an EMBL/GenBank/DDBJ whole genome shotgun (WGS) entry which is preliminary data.</text>
</comment>
<feature type="region of interest" description="Disordered" evidence="5">
    <location>
        <begin position="24"/>
        <end position="488"/>
    </location>
</feature>
<dbReference type="Gene3D" id="2.40.128.130">
    <property type="entry name" value="Autotransporter beta-domain"/>
    <property type="match status" value="1"/>
</dbReference>
<dbReference type="Pfam" id="PF03797">
    <property type="entry name" value="Autotransporter"/>
    <property type="match status" value="1"/>
</dbReference>
<dbReference type="InterPro" id="IPR023828">
    <property type="entry name" value="Peptidase_S8_Ser-AS"/>
</dbReference>
<organism evidence="8 9">
    <name type="scientific">Glaesserella parasuis</name>
    <name type="common">Haemophilus parasuis</name>
    <dbReference type="NCBI Taxonomy" id="738"/>
    <lineage>
        <taxon>Bacteria</taxon>
        <taxon>Pseudomonadati</taxon>
        <taxon>Pseudomonadota</taxon>
        <taxon>Gammaproteobacteria</taxon>
        <taxon>Pasteurellales</taxon>
        <taxon>Pasteurellaceae</taxon>
        <taxon>Glaesserella</taxon>
    </lineage>
</organism>
<dbReference type="InterPro" id="IPR034061">
    <property type="entry name" value="Peptidases_S8_Autotransporter"/>
</dbReference>
<dbReference type="GO" id="GO:0006508">
    <property type="term" value="P:proteolysis"/>
    <property type="evidence" value="ECO:0007669"/>
    <property type="project" value="UniProtKB-KW"/>
</dbReference>
<dbReference type="Proteomes" id="UP001148834">
    <property type="component" value="Unassembled WGS sequence"/>
</dbReference>
<dbReference type="SUPFAM" id="SSF103515">
    <property type="entry name" value="Autotransporter"/>
    <property type="match status" value="1"/>
</dbReference>
<feature type="compositionally biased region" description="Polar residues" evidence="5">
    <location>
        <begin position="372"/>
        <end position="431"/>
    </location>
</feature>